<comment type="caution">
    <text evidence="3">The sequence shown here is derived from an EMBL/GenBank/DDBJ whole genome shotgun (WGS) entry which is preliminary data.</text>
</comment>
<dbReference type="Pfam" id="PF04397">
    <property type="entry name" value="LytTR"/>
    <property type="match status" value="1"/>
</dbReference>
<dbReference type="InterPro" id="IPR007492">
    <property type="entry name" value="LytTR_DNA-bd_dom"/>
</dbReference>
<evidence type="ECO:0000313" key="3">
    <source>
        <dbReference type="EMBL" id="GAA0737160.1"/>
    </source>
</evidence>
<gene>
    <name evidence="3" type="ORF">GCM10009431_03690</name>
</gene>
<reference evidence="4" key="1">
    <citation type="journal article" date="2019" name="Int. J. Syst. Evol. Microbiol.">
        <title>The Global Catalogue of Microorganisms (GCM) 10K type strain sequencing project: providing services to taxonomists for standard genome sequencing and annotation.</title>
        <authorList>
            <consortium name="The Broad Institute Genomics Platform"/>
            <consortium name="The Broad Institute Genome Sequencing Center for Infectious Disease"/>
            <person name="Wu L."/>
            <person name="Ma J."/>
        </authorList>
    </citation>
    <scope>NUCLEOTIDE SEQUENCE [LARGE SCALE GENOMIC DNA]</scope>
    <source>
        <strain evidence="4">JCM 15976</strain>
    </source>
</reference>
<dbReference type="RefSeq" id="WP_343795306.1">
    <property type="nucleotide sequence ID" value="NZ_BAAAGF010000001.1"/>
</dbReference>
<sequence>MQIREYLKEPFDYFDDKKSKWLYILSAIVFSHLFLIIFQPYGISEEMSNPVNSTLNKFLFFFSIALSTFLALTLSQFFFRQLFGFQNIKVEKYLFWLLIEALILLFINFGMSFIIPDLGNDFEEELNVWFQVKMYPKLLLILIFPFFGTVIYIAIKRLQTEVKELDQQLLTFKYKYDKTKQKETLNLLDENNQLDIALSINEIVYIESSNQYVVVNFIKNNTIKKHIVRNRLKHILSQTENLPIKQCHRSFAVNLIHVKHLTRKNGKAFLVLNTNFEGLKIPVSNSFLEAIKKDLDN</sequence>
<dbReference type="PROSITE" id="PS50930">
    <property type="entry name" value="HTH_LYTTR"/>
    <property type="match status" value="1"/>
</dbReference>
<dbReference type="SMART" id="SM00850">
    <property type="entry name" value="LytTR"/>
    <property type="match status" value="1"/>
</dbReference>
<name>A0ABN1JE40_9FLAO</name>
<feature type="transmembrane region" description="Helical" evidence="1">
    <location>
        <begin position="135"/>
        <end position="155"/>
    </location>
</feature>
<feature type="transmembrane region" description="Helical" evidence="1">
    <location>
        <begin position="93"/>
        <end position="115"/>
    </location>
</feature>
<feature type="transmembrane region" description="Helical" evidence="1">
    <location>
        <begin position="21"/>
        <end position="38"/>
    </location>
</feature>
<feature type="transmembrane region" description="Helical" evidence="1">
    <location>
        <begin position="58"/>
        <end position="79"/>
    </location>
</feature>
<organism evidence="3 4">
    <name type="scientific">Gaetbulibacter jejuensis</name>
    <dbReference type="NCBI Taxonomy" id="584607"/>
    <lineage>
        <taxon>Bacteria</taxon>
        <taxon>Pseudomonadati</taxon>
        <taxon>Bacteroidota</taxon>
        <taxon>Flavobacteriia</taxon>
        <taxon>Flavobacteriales</taxon>
        <taxon>Flavobacteriaceae</taxon>
        <taxon>Gaetbulibacter</taxon>
    </lineage>
</organism>
<protein>
    <recommendedName>
        <fullName evidence="2">HTH LytTR-type domain-containing protein</fullName>
    </recommendedName>
</protein>
<keyword evidence="4" id="KW-1185">Reference proteome</keyword>
<keyword evidence="1" id="KW-0472">Membrane</keyword>
<accession>A0ABN1JE40</accession>
<dbReference type="Gene3D" id="2.40.50.1020">
    <property type="entry name" value="LytTr DNA-binding domain"/>
    <property type="match status" value="1"/>
</dbReference>
<keyword evidence="1" id="KW-1133">Transmembrane helix</keyword>
<feature type="domain" description="HTH LytTR-type" evidence="2">
    <location>
        <begin position="246"/>
        <end position="297"/>
    </location>
</feature>
<evidence type="ECO:0000256" key="1">
    <source>
        <dbReference type="SAM" id="Phobius"/>
    </source>
</evidence>
<evidence type="ECO:0000259" key="2">
    <source>
        <dbReference type="PROSITE" id="PS50930"/>
    </source>
</evidence>
<keyword evidence="1" id="KW-0812">Transmembrane</keyword>
<evidence type="ECO:0000313" key="4">
    <source>
        <dbReference type="Proteomes" id="UP001500736"/>
    </source>
</evidence>
<proteinExistence type="predicted"/>
<dbReference type="EMBL" id="BAAAGF010000001">
    <property type="protein sequence ID" value="GAA0737160.1"/>
    <property type="molecule type" value="Genomic_DNA"/>
</dbReference>
<dbReference type="Proteomes" id="UP001500736">
    <property type="component" value="Unassembled WGS sequence"/>
</dbReference>